<dbReference type="AlphaFoldDB" id="A0A6A1W4Z1"/>
<proteinExistence type="inferred from homology"/>
<dbReference type="SUPFAM" id="SSF52540">
    <property type="entry name" value="P-loop containing nucleoside triphosphate hydrolases"/>
    <property type="match status" value="1"/>
</dbReference>
<dbReference type="InterPro" id="IPR039657">
    <property type="entry name" value="Dimethylallyltransferase"/>
</dbReference>
<keyword evidence="5" id="KW-0067">ATP-binding</keyword>
<dbReference type="EMBL" id="RXIC02000021">
    <property type="protein sequence ID" value="KAB1220292.1"/>
    <property type="molecule type" value="Genomic_DNA"/>
</dbReference>
<keyword evidence="2 11" id="KW-0808">Transferase</keyword>
<evidence type="ECO:0000256" key="7">
    <source>
        <dbReference type="ARBA" id="ARBA00051744"/>
    </source>
</evidence>
<dbReference type="PANTHER" id="PTHR11088:SF59">
    <property type="entry name" value="ADENYLATE ISOPENTENYLTRANSFERASE"/>
    <property type="match status" value="1"/>
</dbReference>
<keyword evidence="12" id="KW-1185">Reference proteome</keyword>
<dbReference type="GO" id="GO:0052622">
    <property type="term" value="F:ATP/ADP dimethylallyltransferase activity"/>
    <property type="evidence" value="ECO:0007669"/>
    <property type="project" value="UniProtKB-EC"/>
</dbReference>
<reference evidence="11 12" key="1">
    <citation type="journal article" date="2019" name="Plant Biotechnol. J.">
        <title>The red bayberry genome and genetic basis of sex determination.</title>
        <authorList>
            <person name="Jia H.M."/>
            <person name="Jia H.J."/>
            <person name="Cai Q.L."/>
            <person name="Wang Y."/>
            <person name="Zhao H.B."/>
            <person name="Yang W.F."/>
            <person name="Wang G.Y."/>
            <person name="Li Y.H."/>
            <person name="Zhan D.L."/>
            <person name="Shen Y.T."/>
            <person name="Niu Q.F."/>
            <person name="Chang L."/>
            <person name="Qiu J."/>
            <person name="Zhao L."/>
            <person name="Xie H.B."/>
            <person name="Fu W.Y."/>
            <person name="Jin J."/>
            <person name="Li X.W."/>
            <person name="Jiao Y."/>
            <person name="Zhou C.C."/>
            <person name="Tu T."/>
            <person name="Chai C.Y."/>
            <person name="Gao J.L."/>
            <person name="Fan L.J."/>
            <person name="van de Weg E."/>
            <person name="Wang J.Y."/>
            <person name="Gao Z.S."/>
        </authorList>
    </citation>
    <scope>NUCLEOTIDE SEQUENCE [LARGE SCALE GENOMIC DNA]</scope>
    <source>
        <tissue evidence="11">Leaves</tissue>
    </source>
</reference>
<dbReference type="OrthoDB" id="775260at2759"/>
<dbReference type="InterPro" id="IPR018022">
    <property type="entry name" value="IPT"/>
</dbReference>
<dbReference type="FunFam" id="1.10.287.890:FF:000002">
    <property type="entry name" value="Adenylate isopentenyltransferase 5, chloroplastic"/>
    <property type="match status" value="1"/>
</dbReference>
<evidence type="ECO:0000256" key="1">
    <source>
        <dbReference type="ARBA" id="ARBA00005842"/>
    </source>
</evidence>
<keyword evidence="6" id="KW-0809">Transit peptide</keyword>
<evidence type="ECO:0000256" key="8">
    <source>
        <dbReference type="ARBA" id="ARBA00052386"/>
    </source>
</evidence>
<name>A0A6A1W4Z1_9ROSI</name>
<dbReference type="GO" id="GO:0006400">
    <property type="term" value="P:tRNA modification"/>
    <property type="evidence" value="ECO:0007669"/>
    <property type="project" value="TreeGrafter"/>
</dbReference>
<sequence>MDQMVGQNVQGQRDKVVIIMGATGTGKSKLSIYLATRYRAEIVNSDKMQVYKGLDIVTNKVTWEEQCGVPHHLLGIRDPYTDFTVEDFCYSALHAIESILSRGRLPIIVGGSNRYIEALIDGDESKFRSKYNCCILWVDVSMEKHYPFLSERIDQMVENGLIEELSEMFDPNLDYSRGIFRSIGVPEFDQYFRTKPYLNDENCEMLLQKAISEMKENTWDLAHRQLKKIHRLQYGKGWGMHRLDATEVFGKRGKEAEEAWKDCVGGPGLRIVAHFLKDITKQAPADVIAVDHES</sequence>
<comment type="similarity">
    <text evidence="1">Belongs to the IPP transferase family.</text>
</comment>
<evidence type="ECO:0000256" key="10">
    <source>
        <dbReference type="ARBA" id="ARBA00066838"/>
    </source>
</evidence>
<organism evidence="11 12">
    <name type="scientific">Morella rubra</name>
    <name type="common">Chinese bayberry</name>
    <dbReference type="NCBI Taxonomy" id="262757"/>
    <lineage>
        <taxon>Eukaryota</taxon>
        <taxon>Viridiplantae</taxon>
        <taxon>Streptophyta</taxon>
        <taxon>Embryophyta</taxon>
        <taxon>Tracheophyta</taxon>
        <taxon>Spermatophyta</taxon>
        <taxon>Magnoliopsida</taxon>
        <taxon>eudicotyledons</taxon>
        <taxon>Gunneridae</taxon>
        <taxon>Pentapetalae</taxon>
        <taxon>rosids</taxon>
        <taxon>fabids</taxon>
        <taxon>Fagales</taxon>
        <taxon>Myricaceae</taxon>
        <taxon>Morella</taxon>
    </lineage>
</organism>
<dbReference type="GO" id="GO:0005524">
    <property type="term" value="F:ATP binding"/>
    <property type="evidence" value="ECO:0007669"/>
    <property type="project" value="UniProtKB-KW"/>
</dbReference>
<dbReference type="Gene3D" id="1.10.287.890">
    <property type="entry name" value="Crystal structure of tRNA isopentenylpyrophosphate transferase (bh2366) domain"/>
    <property type="match status" value="1"/>
</dbReference>
<evidence type="ECO:0000256" key="9">
    <source>
        <dbReference type="ARBA" id="ARBA00055191"/>
    </source>
</evidence>
<dbReference type="GO" id="GO:0005739">
    <property type="term" value="C:mitochondrion"/>
    <property type="evidence" value="ECO:0007669"/>
    <property type="project" value="TreeGrafter"/>
</dbReference>
<dbReference type="EC" id="2.5.1.112" evidence="10"/>
<evidence type="ECO:0000256" key="6">
    <source>
        <dbReference type="ARBA" id="ARBA00022946"/>
    </source>
</evidence>
<evidence type="ECO:0000256" key="3">
    <source>
        <dbReference type="ARBA" id="ARBA00022712"/>
    </source>
</evidence>
<keyword evidence="4" id="KW-0547">Nucleotide-binding</keyword>
<dbReference type="InterPro" id="IPR027417">
    <property type="entry name" value="P-loop_NTPase"/>
</dbReference>
<evidence type="ECO:0000256" key="2">
    <source>
        <dbReference type="ARBA" id="ARBA00022679"/>
    </source>
</evidence>
<dbReference type="GO" id="GO:0009691">
    <property type="term" value="P:cytokinin biosynthetic process"/>
    <property type="evidence" value="ECO:0007669"/>
    <property type="project" value="UniProtKB-KW"/>
</dbReference>
<dbReference type="PANTHER" id="PTHR11088">
    <property type="entry name" value="TRNA DIMETHYLALLYLTRANSFERASE"/>
    <property type="match status" value="1"/>
</dbReference>
<comment type="catalytic activity">
    <reaction evidence="7">
        <text>dimethylallyl diphosphate + ATP = N(6)-(dimethylallyl)adenosine 5'-triphosphate + diphosphate</text>
        <dbReference type="Rhea" id="RHEA:36331"/>
        <dbReference type="ChEBI" id="CHEBI:30616"/>
        <dbReference type="ChEBI" id="CHEBI:33019"/>
        <dbReference type="ChEBI" id="CHEBI:57623"/>
        <dbReference type="ChEBI" id="CHEBI:73532"/>
        <dbReference type="EC" id="2.5.1.112"/>
    </reaction>
</comment>
<dbReference type="Proteomes" id="UP000516437">
    <property type="component" value="Chromosome 3"/>
</dbReference>
<evidence type="ECO:0000256" key="5">
    <source>
        <dbReference type="ARBA" id="ARBA00022840"/>
    </source>
</evidence>
<dbReference type="Gene3D" id="3.40.50.300">
    <property type="entry name" value="P-loop containing nucleotide triphosphate hydrolases"/>
    <property type="match status" value="1"/>
</dbReference>
<comment type="caution">
    <text evidence="11">The sequence shown here is derived from an EMBL/GenBank/DDBJ whole genome shotgun (WGS) entry which is preliminary data.</text>
</comment>
<gene>
    <name evidence="11" type="ORF">CJ030_MR3G019038</name>
</gene>
<dbReference type="GO" id="GO:0052381">
    <property type="term" value="F:tRNA dimethylallyltransferase activity"/>
    <property type="evidence" value="ECO:0007669"/>
    <property type="project" value="InterPro"/>
</dbReference>
<dbReference type="Pfam" id="PF01715">
    <property type="entry name" value="IPPT"/>
    <property type="match status" value="2"/>
</dbReference>
<comment type="catalytic activity">
    <reaction evidence="8">
        <text>dimethylallyl diphosphate + ADP = N(6)-(dimethylallyl)adenosine 5'-diphosphate + diphosphate</text>
        <dbReference type="Rhea" id="RHEA:36327"/>
        <dbReference type="ChEBI" id="CHEBI:33019"/>
        <dbReference type="ChEBI" id="CHEBI:57623"/>
        <dbReference type="ChEBI" id="CHEBI:73533"/>
        <dbReference type="ChEBI" id="CHEBI:456216"/>
        <dbReference type="EC" id="2.5.1.112"/>
    </reaction>
</comment>
<accession>A0A6A1W4Z1</accession>
<protein>
    <recommendedName>
        <fullName evidence="10">adenylate dimethylallyltransferase (ADP/ATP-dependent)</fullName>
        <ecNumber evidence="10">2.5.1.112</ecNumber>
    </recommendedName>
</protein>
<evidence type="ECO:0000313" key="11">
    <source>
        <dbReference type="EMBL" id="KAB1220292.1"/>
    </source>
</evidence>
<keyword evidence="3" id="KW-0203">Cytokinin biosynthesis</keyword>
<dbReference type="HAMAP" id="MF_00185">
    <property type="entry name" value="IPP_trans"/>
    <property type="match status" value="1"/>
</dbReference>
<evidence type="ECO:0000313" key="12">
    <source>
        <dbReference type="Proteomes" id="UP000516437"/>
    </source>
</evidence>
<comment type="function">
    <text evidence="9">Involved in cytokinin biosynthesis. Catalyzes the transfer of an isopentenyl group from dimethylallyl diphosphate (DMAPP) to ATP and ADP.</text>
</comment>
<evidence type="ECO:0000256" key="4">
    <source>
        <dbReference type="ARBA" id="ARBA00022741"/>
    </source>
</evidence>
<dbReference type="GO" id="GO:0009824">
    <property type="term" value="F:AMP dimethylallyltransferase activity"/>
    <property type="evidence" value="ECO:0007669"/>
    <property type="project" value="UniProtKB-ARBA"/>
</dbReference>